<feature type="transmembrane region" description="Helical" evidence="1">
    <location>
        <begin position="97"/>
        <end position="118"/>
    </location>
</feature>
<protein>
    <submittedName>
        <fullName evidence="2">Uncharacterized protein</fullName>
    </submittedName>
</protein>
<keyword evidence="1" id="KW-1133">Transmembrane helix</keyword>
<evidence type="ECO:0000256" key="1">
    <source>
        <dbReference type="SAM" id="Phobius"/>
    </source>
</evidence>
<reference evidence="2 3" key="1">
    <citation type="submission" date="2020-04" db="EMBL/GenBank/DDBJ databases">
        <authorList>
            <person name="Alioto T."/>
            <person name="Alioto T."/>
            <person name="Gomez Garrido J."/>
        </authorList>
    </citation>
    <scope>NUCLEOTIDE SEQUENCE [LARGE SCALE GENOMIC DNA]</scope>
</reference>
<evidence type="ECO:0000313" key="2">
    <source>
        <dbReference type="EMBL" id="CAB3383695.1"/>
    </source>
</evidence>
<proteinExistence type="predicted"/>
<organism evidence="2 3">
    <name type="scientific">Cloeon dipterum</name>
    <dbReference type="NCBI Taxonomy" id="197152"/>
    <lineage>
        <taxon>Eukaryota</taxon>
        <taxon>Metazoa</taxon>
        <taxon>Ecdysozoa</taxon>
        <taxon>Arthropoda</taxon>
        <taxon>Hexapoda</taxon>
        <taxon>Insecta</taxon>
        <taxon>Pterygota</taxon>
        <taxon>Palaeoptera</taxon>
        <taxon>Ephemeroptera</taxon>
        <taxon>Pisciforma</taxon>
        <taxon>Baetidae</taxon>
        <taxon>Cloeon</taxon>
    </lineage>
</organism>
<gene>
    <name evidence="2" type="ORF">CLODIP_2_CD00404</name>
</gene>
<dbReference type="EMBL" id="CADEPI010000319">
    <property type="protein sequence ID" value="CAB3383695.1"/>
    <property type="molecule type" value="Genomic_DNA"/>
</dbReference>
<keyword evidence="1" id="KW-0472">Membrane</keyword>
<dbReference type="Proteomes" id="UP000494165">
    <property type="component" value="Unassembled WGS sequence"/>
</dbReference>
<sequence>MTRCSSTNLKSIAQPTMLQFPKERFPPSNESQHSQLCTNSVQRVGGDGAGARRLTRIAVHRRQIQQKPLLQLISLQLPTTSHRNTQTHTLTAMAEPIVLALYLMAFVLFFGSVAVLYATGCCL</sequence>
<keyword evidence="1" id="KW-0812">Transmembrane</keyword>
<name>A0A8S1DNA6_9INSE</name>
<evidence type="ECO:0000313" key="3">
    <source>
        <dbReference type="Proteomes" id="UP000494165"/>
    </source>
</evidence>
<accession>A0A8S1DNA6</accession>
<dbReference type="AlphaFoldDB" id="A0A8S1DNA6"/>
<keyword evidence="3" id="KW-1185">Reference proteome</keyword>
<comment type="caution">
    <text evidence="2">The sequence shown here is derived from an EMBL/GenBank/DDBJ whole genome shotgun (WGS) entry which is preliminary data.</text>
</comment>